<evidence type="ECO:0000313" key="11">
    <source>
        <dbReference type="Proteomes" id="UP000092600"/>
    </source>
</evidence>
<proteinExistence type="inferred from homology"/>
<reference evidence="13" key="2">
    <citation type="submission" date="2025-04" db="UniProtKB">
        <authorList>
            <consortium name="RefSeq"/>
        </authorList>
    </citation>
    <scope>IDENTIFICATION</scope>
    <source>
        <tissue evidence="13">Leaf</tissue>
    </source>
</reference>
<dbReference type="Pfam" id="PF03040">
    <property type="entry name" value="CemA"/>
    <property type="match status" value="1"/>
</dbReference>
<keyword evidence="3 9" id="KW-0812">Transmembrane</keyword>
<dbReference type="PANTHER" id="PTHR33650:SF1">
    <property type="entry name" value="CHLOROPLAST ENVELOPE MEMBRANE PROTEIN"/>
    <property type="match status" value="1"/>
</dbReference>
<dbReference type="InterPro" id="IPR004282">
    <property type="entry name" value="CemA"/>
</dbReference>
<evidence type="ECO:0000256" key="9">
    <source>
        <dbReference type="SAM" id="Phobius"/>
    </source>
</evidence>
<evidence type="ECO:0000256" key="4">
    <source>
        <dbReference type="ARBA" id="ARBA00022781"/>
    </source>
</evidence>
<protein>
    <submittedName>
        <fullName evidence="10 13">Chloroplast envelope membrane protein</fullName>
    </submittedName>
</protein>
<dbReference type="Proteomes" id="UP000515123">
    <property type="component" value="Linkage group 19"/>
</dbReference>
<evidence type="ECO:0000256" key="3">
    <source>
        <dbReference type="ARBA" id="ARBA00022692"/>
    </source>
</evidence>
<keyword evidence="2" id="KW-0813">Transport</keyword>
<evidence type="ECO:0000256" key="2">
    <source>
        <dbReference type="ARBA" id="ARBA00022448"/>
    </source>
</evidence>
<dbReference type="AlphaFoldDB" id="A0A199UJZ5"/>
<keyword evidence="4" id="KW-0375">Hydrogen ion transport</keyword>
<feature type="transmembrane region" description="Helical" evidence="9">
    <location>
        <begin position="373"/>
        <end position="394"/>
    </location>
</feature>
<dbReference type="PANTHER" id="PTHR33650">
    <property type="entry name" value="CHLOROPLAST ENVELOPE MEMBRANE PROTEIN-RELATED"/>
    <property type="match status" value="1"/>
</dbReference>
<keyword evidence="6" id="KW-0406">Ion transport</keyword>
<dbReference type="GeneID" id="109724962"/>
<reference evidence="10 11" key="1">
    <citation type="journal article" date="2016" name="DNA Res.">
        <title>The draft genome of MD-2 pineapple using hybrid error correction of long reads.</title>
        <authorList>
            <person name="Redwan R.M."/>
            <person name="Saidin A."/>
            <person name="Kumar S.V."/>
        </authorList>
    </citation>
    <scope>NUCLEOTIDE SEQUENCE [LARGE SCALE GENOMIC DNA]</scope>
    <source>
        <strain evidence="11">cv. MD2</strain>
        <tissue evidence="10">Leaf</tissue>
    </source>
</reference>
<keyword evidence="7 9" id="KW-0472">Membrane</keyword>
<sequence length="415" mass="48352">MSTLMVTFGRMSSCNSRERFRRKSHAHHMSVFISQRNRIGGLVSFAKRRKKRHLKKRAWWERLFSDEDYEGQVEWSAEDVLGGDAGESREEGITENEEFEAWRRKAEAIIELREAQEDARSEDGRAWEDWIGARDPDWGEGGEPSNEVFDDPSKIMWEKGLVKSIKDTIDGNDDELLFEDRVFKYASTSSAKFIALLVLIPWALDFVVHDYVLMPFLDRYVKLVPLAAEMLDVRRQQKLEMIKALKVESARYRFEAEIGKAPPLSDEEVWLELRDKAIELRDEWRLENRKAFANIWSDMVYGIALFILIYFNQSKVALLKFTGYKLLNNISDTGKAFLIILITDIFLGYHSESGWQVLIEIILERYGLEVDQAAITVFICSVPVVIDACVKFWLFKFLPRLSPNVANIFREMKRH</sequence>
<evidence type="ECO:0000313" key="12">
    <source>
        <dbReference type="Proteomes" id="UP000515123"/>
    </source>
</evidence>
<keyword evidence="5 9" id="KW-1133">Transmembrane helix</keyword>
<evidence type="ECO:0000256" key="8">
    <source>
        <dbReference type="ARBA" id="ARBA00043980"/>
    </source>
</evidence>
<organism evidence="10 11">
    <name type="scientific">Ananas comosus</name>
    <name type="common">Pineapple</name>
    <name type="synonym">Ananas ananas</name>
    <dbReference type="NCBI Taxonomy" id="4615"/>
    <lineage>
        <taxon>Eukaryota</taxon>
        <taxon>Viridiplantae</taxon>
        <taxon>Streptophyta</taxon>
        <taxon>Embryophyta</taxon>
        <taxon>Tracheophyta</taxon>
        <taxon>Spermatophyta</taxon>
        <taxon>Magnoliopsida</taxon>
        <taxon>Liliopsida</taxon>
        <taxon>Poales</taxon>
        <taxon>Bromeliaceae</taxon>
        <taxon>Bromelioideae</taxon>
        <taxon>Ananas</taxon>
    </lineage>
</organism>
<evidence type="ECO:0000313" key="10">
    <source>
        <dbReference type="EMBL" id="OAY65207.1"/>
    </source>
</evidence>
<evidence type="ECO:0000256" key="7">
    <source>
        <dbReference type="ARBA" id="ARBA00023136"/>
    </source>
</evidence>
<dbReference type="GO" id="GO:0016020">
    <property type="term" value="C:membrane"/>
    <property type="evidence" value="ECO:0007669"/>
    <property type="project" value="UniProtKB-SubCell"/>
</dbReference>
<evidence type="ECO:0000256" key="5">
    <source>
        <dbReference type="ARBA" id="ARBA00022989"/>
    </source>
</evidence>
<comment type="similarity">
    <text evidence="8">Belongs to the CemA family.</text>
</comment>
<evidence type="ECO:0000256" key="6">
    <source>
        <dbReference type="ARBA" id="ARBA00023065"/>
    </source>
</evidence>
<feature type="transmembrane region" description="Helical" evidence="9">
    <location>
        <begin position="291"/>
        <end position="311"/>
    </location>
</feature>
<keyword evidence="12" id="KW-1185">Reference proteome</keyword>
<dbReference type="STRING" id="4615.A0A199UJZ5"/>
<name>A0A199UJZ5_ANACO</name>
<comment type="subcellular location">
    <subcellularLocation>
        <location evidence="1">Membrane</location>
        <topology evidence="1">Multi-pass membrane protein</topology>
    </subcellularLocation>
</comment>
<gene>
    <name evidence="13" type="primary">LOC109724962</name>
    <name evidence="10" type="ORF">ACMD2_15276</name>
</gene>
<evidence type="ECO:0000313" key="13">
    <source>
        <dbReference type="RefSeq" id="XP_020109555.1"/>
    </source>
</evidence>
<dbReference type="Proteomes" id="UP000092600">
    <property type="component" value="Unassembled WGS sequence"/>
</dbReference>
<evidence type="ECO:0000256" key="1">
    <source>
        <dbReference type="ARBA" id="ARBA00004141"/>
    </source>
</evidence>
<accession>A0A199UJZ5</accession>
<dbReference type="OrthoDB" id="1748043at2759"/>
<dbReference type="EMBL" id="LSRQ01007154">
    <property type="protein sequence ID" value="OAY65207.1"/>
    <property type="molecule type" value="Genomic_DNA"/>
</dbReference>
<dbReference type="GO" id="GO:1902600">
    <property type="term" value="P:proton transmembrane transport"/>
    <property type="evidence" value="ECO:0007669"/>
    <property type="project" value="UniProtKB-KW"/>
</dbReference>
<dbReference type="RefSeq" id="XP_020109555.1">
    <property type="nucleotide sequence ID" value="XM_020253966.1"/>
</dbReference>